<evidence type="ECO:0000256" key="1">
    <source>
        <dbReference type="SAM" id="MobiDB-lite"/>
    </source>
</evidence>
<gene>
    <name evidence="2" type="ORF">DCAF_LOCUS1117</name>
</gene>
<reference evidence="2 3" key="1">
    <citation type="submission" date="2024-01" db="EMBL/GenBank/DDBJ databases">
        <authorList>
            <person name="Waweru B."/>
        </authorList>
    </citation>
    <scope>NUCLEOTIDE SEQUENCE [LARGE SCALE GENOMIC DNA]</scope>
</reference>
<dbReference type="PANTHER" id="PTHR33924:SF6">
    <property type="match status" value="1"/>
</dbReference>
<evidence type="ECO:0000313" key="2">
    <source>
        <dbReference type="EMBL" id="CAK7323488.1"/>
    </source>
</evidence>
<protein>
    <submittedName>
        <fullName evidence="2">Uncharacterized protein</fullName>
    </submittedName>
</protein>
<feature type="compositionally biased region" description="Polar residues" evidence="1">
    <location>
        <begin position="252"/>
        <end position="271"/>
    </location>
</feature>
<proteinExistence type="predicted"/>
<feature type="region of interest" description="Disordered" evidence="1">
    <location>
        <begin position="41"/>
        <end position="62"/>
    </location>
</feature>
<dbReference type="PANTHER" id="PTHR33924">
    <property type="entry name" value="CATION-TRANSPORTING ATPASE"/>
    <property type="match status" value="1"/>
</dbReference>
<accession>A0AAV1QPG5</accession>
<feature type="region of interest" description="Disordered" evidence="1">
    <location>
        <begin position="1"/>
        <end position="20"/>
    </location>
</feature>
<dbReference type="Proteomes" id="UP001314170">
    <property type="component" value="Unassembled WGS sequence"/>
</dbReference>
<evidence type="ECO:0000313" key="3">
    <source>
        <dbReference type="Proteomes" id="UP001314170"/>
    </source>
</evidence>
<organism evidence="2 3">
    <name type="scientific">Dovyalis caffra</name>
    <dbReference type="NCBI Taxonomy" id="77055"/>
    <lineage>
        <taxon>Eukaryota</taxon>
        <taxon>Viridiplantae</taxon>
        <taxon>Streptophyta</taxon>
        <taxon>Embryophyta</taxon>
        <taxon>Tracheophyta</taxon>
        <taxon>Spermatophyta</taxon>
        <taxon>Magnoliopsida</taxon>
        <taxon>eudicotyledons</taxon>
        <taxon>Gunneridae</taxon>
        <taxon>Pentapetalae</taxon>
        <taxon>rosids</taxon>
        <taxon>fabids</taxon>
        <taxon>Malpighiales</taxon>
        <taxon>Salicaceae</taxon>
        <taxon>Flacourtieae</taxon>
        <taxon>Dovyalis</taxon>
    </lineage>
</organism>
<dbReference type="EMBL" id="CAWUPB010000127">
    <property type="protein sequence ID" value="CAK7323488.1"/>
    <property type="molecule type" value="Genomic_DNA"/>
</dbReference>
<dbReference type="AlphaFoldDB" id="A0AAV1QPG5"/>
<sequence>MLKTAMHPTRNGSDHCAGSSIEKNDAMRIWLELKQNGFISPSSASMPRLKPKPKPAPLPTKKRERHINDGFSEKPELAKVRRVDGLAKVAASASGLLKKFNPGTTPSSAGMLPTPKKHSEKCMIAGPKGFLKVLEVEPSKMYSRISPPCGLLNEFNPGIINRIRSSKQVFSVIQALVRRDTIGNVDIPSRQENRFGENDANECPNRSDKKGLCSKAPSGNLCVKTEYEEEVGGLGIAVRRADNDDDKDEVKSSLSSITASENAASSVHSEASTSTAMGSSLSLEDANAASQWLQCLRHDITRRLEALMHSRSRIQNVIRTELPALMLKEFSVDQENELFAARRSVSMNVDVHKAKRGTQFDQMDKALTEEAGQLELWLKQVIEMQSRNDEVFCRLNQCTGRQHWAIQVDTTPGGSASDRYQYVQLWCLRLPKNEGLVKMLSFTYLHVHISDIQGCLFTS</sequence>
<feature type="region of interest" description="Disordered" evidence="1">
    <location>
        <begin position="188"/>
        <end position="210"/>
    </location>
</feature>
<keyword evidence="3" id="KW-1185">Reference proteome</keyword>
<name>A0AAV1QPG5_9ROSI</name>
<comment type="caution">
    <text evidence="2">The sequence shown here is derived from an EMBL/GenBank/DDBJ whole genome shotgun (WGS) entry which is preliminary data.</text>
</comment>
<feature type="region of interest" description="Disordered" evidence="1">
    <location>
        <begin position="245"/>
        <end position="271"/>
    </location>
</feature>